<comment type="caution">
    <text evidence="3">The sequence shown here is derived from an EMBL/GenBank/DDBJ whole genome shotgun (WGS) entry which is preliminary data.</text>
</comment>
<evidence type="ECO:0000313" key="4">
    <source>
        <dbReference type="Proteomes" id="UP000194280"/>
    </source>
</evidence>
<dbReference type="OrthoDB" id="3869036at2759"/>
<organism evidence="3 4">
    <name type="scientific">Hortaea werneckii EXF-2000</name>
    <dbReference type="NCBI Taxonomy" id="1157616"/>
    <lineage>
        <taxon>Eukaryota</taxon>
        <taxon>Fungi</taxon>
        <taxon>Dikarya</taxon>
        <taxon>Ascomycota</taxon>
        <taxon>Pezizomycotina</taxon>
        <taxon>Dothideomycetes</taxon>
        <taxon>Dothideomycetidae</taxon>
        <taxon>Mycosphaerellales</taxon>
        <taxon>Teratosphaeriaceae</taxon>
        <taxon>Hortaea</taxon>
    </lineage>
</organism>
<evidence type="ECO:0000256" key="1">
    <source>
        <dbReference type="SAM" id="Coils"/>
    </source>
</evidence>
<gene>
    <name evidence="3" type="ORF">BTJ68_02679</name>
</gene>
<feature type="region of interest" description="Disordered" evidence="2">
    <location>
        <begin position="18"/>
        <end position="162"/>
    </location>
</feature>
<proteinExistence type="predicted"/>
<feature type="compositionally biased region" description="Polar residues" evidence="2">
    <location>
        <begin position="189"/>
        <end position="203"/>
    </location>
</feature>
<dbReference type="VEuPathDB" id="FungiDB:BTJ68_02679"/>
<keyword evidence="1" id="KW-0175">Coiled coil</keyword>
<keyword evidence="4" id="KW-1185">Reference proteome</keyword>
<feature type="region of interest" description="Disordered" evidence="2">
    <location>
        <begin position="359"/>
        <end position="394"/>
    </location>
</feature>
<feature type="compositionally biased region" description="Polar residues" evidence="2">
    <location>
        <begin position="144"/>
        <end position="158"/>
    </location>
</feature>
<feature type="compositionally biased region" description="Low complexity" evidence="2">
    <location>
        <begin position="120"/>
        <end position="133"/>
    </location>
</feature>
<dbReference type="Proteomes" id="UP000194280">
    <property type="component" value="Unassembled WGS sequence"/>
</dbReference>
<dbReference type="AlphaFoldDB" id="A0A1Z5TMS8"/>
<reference evidence="3 4" key="1">
    <citation type="submission" date="2017-01" db="EMBL/GenBank/DDBJ databases">
        <title>The recent genome duplication of the halophilic yeast Hortaea werneckii: insights from long-read sequencing.</title>
        <authorList>
            <person name="Sinha S."/>
            <person name="Flibotte S."/>
            <person name="Neira M."/>
            <person name="Lenassi M."/>
            <person name="Gostincar C."/>
            <person name="Stajich J.E."/>
            <person name="Nislow C.E."/>
        </authorList>
    </citation>
    <scope>NUCLEOTIDE SEQUENCE [LARGE SCALE GENOMIC DNA]</scope>
    <source>
        <strain evidence="3 4">EXF-2000</strain>
    </source>
</reference>
<feature type="compositionally biased region" description="Polar residues" evidence="2">
    <location>
        <begin position="56"/>
        <end position="84"/>
    </location>
</feature>
<dbReference type="InParanoid" id="A0A1Z5TMS8"/>
<feature type="coiled-coil region" evidence="1">
    <location>
        <begin position="419"/>
        <end position="453"/>
    </location>
</feature>
<dbReference type="EMBL" id="MUNK01000022">
    <property type="protein sequence ID" value="OTA37259.1"/>
    <property type="molecule type" value="Genomic_DNA"/>
</dbReference>
<feature type="compositionally biased region" description="Basic and acidic residues" evidence="2">
    <location>
        <begin position="95"/>
        <end position="107"/>
    </location>
</feature>
<feature type="region of interest" description="Disordered" evidence="2">
    <location>
        <begin position="281"/>
        <end position="319"/>
    </location>
</feature>
<feature type="region of interest" description="Disordered" evidence="2">
    <location>
        <begin position="189"/>
        <end position="263"/>
    </location>
</feature>
<name>A0A1Z5TMS8_HORWE</name>
<evidence type="ECO:0000256" key="2">
    <source>
        <dbReference type="SAM" id="MobiDB-lite"/>
    </source>
</evidence>
<evidence type="ECO:0000313" key="3">
    <source>
        <dbReference type="EMBL" id="OTA37259.1"/>
    </source>
</evidence>
<protein>
    <submittedName>
        <fullName evidence="3">Uncharacterized protein</fullName>
    </submittedName>
</protein>
<accession>A0A1Z5TMS8</accession>
<dbReference type="STRING" id="1157616.A0A1Z5TMS8"/>
<sequence length="547" mass="57367">MDDSDVLRRVAARRGINRVASNQAAKSTKEPRSVPTQAAITSPLRARTAEIEETSKTSTPAPSINGATSTSAGALTEFDTNTMVADNGPGPLLKGDSDALKEARDFSKATSQTKVHSRTPRAASSVSSASLGRSAREPRAQKMLSESIQGVTSLSSPVSRAPKADTTYHLAENVRPGVSKWADFSATHNKPASLQSTPDPTFTSDVSHKSSSGHSSPTKTVAGASKTKADGVDDITNALRSTSITEGSPGVKSGPKTQTKSAGLFDRQILGVNNTLKELKPEMTPPHMRGKAFNQGQSPKSSPPVGKSAESANGANLPMAPEAPFVATAKAPQPVQSAAAPAASPSAVAKQEVAAARISAESKLSEKQSDEPPLQGTKKLSDSPGKKANPTMLDADVFDTPKATQSTTAGVDRDVSGISAEVQREVKELGEKVKSLEAANVEMEHRLEQVVKKDELRRFMGTGDINTPFAIDVAYPDGTKRAIQVSGGMKVADLIRRCRADAKIEAGTTSNPRVAIDGSFIGHGQLLGEVNVTKGTNKFVAFHYDLV</sequence>